<dbReference type="AlphaFoldDB" id="A0A9Q3I974"/>
<comment type="caution">
    <text evidence="2">The sequence shown here is derived from an EMBL/GenBank/DDBJ whole genome shotgun (WGS) entry which is preliminary data.</text>
</comment>
<evidence type="ECO:0000313" key="2">
    <source>
        <dbReference type="EMBL" id="MBW0534701.1"/>
    </source>
</evidence>
<evidence type="ECO:0000313" key="3">
    <source>
        <dbReference type="Proteomes" id="UP000765509"/>
    </source>
</evidence>
<keyword evidence="3" id="KW-1185">Reference proteome</keyword>
<reference evidence="2" key="1">
    <citation type="submission" date="2021-03" db="EMBL/GenBank/DDBJ databases">
        <title>Draft genome sequence of rust myrtle Austropuccinia psidii MF-1, a brazilian biotype.</title>
        <authorList>
            <person name="Quecine M.C."/>
            <person name="Pachon D.M.R."/>
            <person name="Bonatelli M.L."/>
            <person name="Correr F.H."/>
            <person name="Franceschini L.M."/>
            <person name="Leite T.F."/>
            <person name="Margarido G.R.A."/>
            <person name="Almeida C.A."/>
            <person name="Ferrarezi J.A."/>
            <person name="Labate C.A."/>
        </authorList>
    </citation>
    <scope>NUCLEOTIDE SEQUENCE</scope>
    <source>
        <strain evidence="2">MF-1</strain>
    </source>
</reference>
<keyword evidence="1" id="KW-0732">Signal</keyword>
<dbReference type="Proteomes" id="UP000765509">
    <property type="component" value="Unassembled WGS sequence"/>
</dbReference>
<organism evidence="2 3">
    <name type="scientific">Austropuccinia psidii MF-1</name>
    <dbReference type="NCBI Taxonomy" id="1389203"/>
    <lineage>
        <taxon>Eukaryota</taxon>
        <taxon>Fungi</taxon>
        <taxon>Dikarya</taxon>
        <taxon>Basidiomycota</taxon>
        <taxon>Pucciniomycotina</taxon>
        <taxon>Pucciniomycetes</taxon>
        <taxon>Pucciniales</taxon>
        <taxon>Sphaerophragmiaceae</taxon>
        <taxon>Austropuccinia</taxon>
    </lineage>
</organism>
<protein>
    <submittedName>
        <fullName evidence="2">Uncharacterized protein</fullName>
    </submittedName>
</protein>
<accession>A0A9Q3I974</accession>
<gene>
    <name evidence="2" type="ORF">O181_074416</name>
</gene>
<proteinExistence type="predicted"/>
<feature type="chain" id="PRO_5040343238" evidence="1">
    <location>
        <begin position="24"/>
        <end position="142"/>
    </location>
</feature>
<dbReference type="EMBL" id="AVOT02039596">
    <property type="protein sequence ID" value="MBW0534701.1"/>
    <property type="molecule type" value="Genomic_DNA"/>
</dbReference>
<sequence>MAKWALWMSNGGWVISIFTGLLGLQSTSPTPRPVPLVLGLAGPVSLPGPSGPYIIDYGVKGHLGPLRCLRPLGYGLRGLFPSRLQPWPLVVTFIKGFPLRSGKHQLQLNWTHYAGTKDVAALAATELSFSQKALQLRPWWVL</sequence>
<feature type="signal peptide" evidence="1">
    <location>
        <begin position="1"/>
        <end position="23"/>
    </location>
</feature>
<name>A0A9Q3I974_9BASI</name>
<evidence type="ECO:0000256" key="1">
    <source>
        <dbReference type="SAM" id="SignalP"/>
    </source>
</evidence>